<dbReference type="Pfam" id="PF00084">
    <property type="entry name" value="Sushi"/>
    <property type="match status" value="1"/>
</dbReference>
<gene>
    <name evidence="7" type="ORF">DPMN_090336</name>
</gene>
<keyword evidence="3" id="KW-1015">Disulfide bond</keyword>
<dbReference type="PROSITE" id="PS50923">
    <property type="entry name" value="SUSHI"/>
    <property type="match status" value="2"/>
</dbReference>
<keyword evidence="4" id="KW-0325">Glycoprotein</keyword>
<reference evidence="7" key="2">
    <citation type="submission" date="2020-11" db="EMBL/GenBank/DDBJ databases">
        <authorList>
            <person name="McCartney M.A."/>
            <person name="Auch B."/>
            <person name="Kono T."/>
            <person name="Mallez S."/>
            <person name="Becker A."/>
            <person name="Gohl D.M."/>
            <person name="Silverstein K.A.T."/>
            <person name="Koren S."/>
            <person name="Bechman K.B."/>
            <person name="Herman A."/>
            <person name="Abrahante J.E."/>
            <person name="Garbe J."/>
        </authorList>
    </citation>
    <scope>NUCLEOTIDE SEQUENCE</scope>
    <source>
        <strain evidence="7">Duluth1</strain>
        <tissue evidence="7">Whole animal</tissue>
    </source>
</reference>
<comment type="caution">
    <text evidence="7">The sequence shown here is derived from an EMBL/GenBank/DDBJ whole genome shotgun (WGS) entry which is preliminary data.</text>
</comment>
<evidence type="ECO:0000313" key="8">
    <source>
        <dbReference type="Proteomes" id="UP000828390"/>
    </source>
</evidence>
<keyword evidence="2" id="KW-0677">Repeat</keyword>
<protein>
    <recommendedName>
        <fullName evidence="6">Sushi domain-containing protein</fullName>
    </recommendedName>
</protein>
<name>A0A9D4KXJ5_DREPO</name>
<keyword evidence="1 5" id="KW-0768">Sushi</keyword>
<dbReference type="PANTHER" id="PTHR19325">
    <property type="entry name" value="COMPLEMENT COMPONENT-RELATED SUSHI DOMAIN-CONTAINING"/>
    <property type="match status" value="1"/>
</dbReference>
<evidence type="ECO:0000259" key="6">
    <source>
        <dbReference type="PROSITE" id="PS50923"/>
    </source>
</evidence>
<dbReference type="InterPro" id="IPR050350">
    <property type="entry name" value="Compl-Cell_Adhes-Reg"/>
</dbReference>
<dbReference type="Gene3D" id="2.10.70.10">
    <property type="entry name" value="Complement Module, domain 1"/>
    <property type="match status" value="1"/>
</dbReference>
<evidence type="ECO:0000256" key="5">
    <source>
        <dbReference type="PROSITE-ProRule" id="PRU00302"/>
    </source>
</evidence>
<feature type="domain" description="Sushi" evidence="6">
    <location>
        <begin position="30"/>
        <end position="87"/>
    </location>
</feature>
<dbReference type="Proteomes" id="UP000828390">
    <property type="component" value="Unassembled WGS sequence"/>
</dbReference>
<dbReference type="SUPFAM" id="SSF57535">
    <property type="entry name" value="Complement control module/SCR domain"/>
    <property type="match status" value="2"/>
</dbReference>
<evidence type="ECO:0000313" key="7">
    <source>
        <dbReference type="EMBL" id="KAH3848000.1"/>
    </source>
</evidence>
<comment type="caution">
    <text evidence="5">Lacks conserved residue(s) required for the propagation of feature annotation.</text>
</comment>
<evidence type="ECO:0000256" key="3">
    <source>
        <dbReference type="ARBA" id="ARBA00023157"/>
    </source>
</evidence>
<dbReference type="CDD" id="cd00033">
    <property type="entry name" value="CCP"/>
    <property type="match status" value="1"/>
</dbReference>
<dbReference type="SMART" id="SM00032">
    <property type="entry name" value="CCP"/>
    <property type="match status" value="1"/>
</dbReference>
<keyword evidence="8" id="KW-1185">Reference proteome</keyword>
<sequence length="117" mass="12526">MDGSNMDGSHTTSCNGSGYWDAQMPRCLLIDCGDIQPPLNGYVMYAQSTLNTTATYNFDIGFVLTGFNVTTCNSSGKWTTTPPKCPIVDCGDLSVPDNGFVILSRNTAVFGTNAMFS</sequence>
<dbReference type="InterPro" id="IPR000436">
    <property type="entry name" value="Sushi_SCR_CCP_dom"/>
</dbReference>
<proteinExistence type="predicted"/>
<evidence type="ECO:0000256" key="2">
    <source>
        <dbReference type="ARBA" id="ARBA00022737"/>
    </source>
</evidence>
<accession>A0A9D4KXJ5</accession>
<dbReference type="AlphaFoldDB" id="A0A9D4KXJ5"/>
<reference evidence="7" key="1">
    <citation type="journal article" date="2019" name="bioRxiv">
        <title>The Genome of the Zebra Mussel, Dreissena polymorpha: A Resource for Invasive Species Research.</title>
        <authorList>
            <person name="McCartney M.A."/>
            <person name="Auch B."/>
            <person name="Kono T."/>
            <person name="Mallez S."/>
            <person name="Zhang Y."/>
            <person name="Obille A."/>
            <person name="Becker A."/>
            <person name="Abrahante J.E."/>
            <person name="Garbe J."/>
            <person name="Badalamenti J.P."/>
            <person name="Herman A."/>
            <person name="Mangelson H."/>
            <person name="Liachko I."/>
            <person name="Sullivan S."/>
            <person name="Sone E.D."/>
            <person name="Koren S."/>
            <person name="Silverstein K.A.T."/>
            <person name="Beckman K.B."/>
            <person name="Gohl D.M."/>
        </authorList>
    </citation>
    <scope>NUCLEOTIDE SEQUENCE</scope>
    <source>
        <strain evidence="7">Duluth1</strain>
        <tissue evidence="7">Whole animal</tissue>
    </source>
</reference>
<organism evidence="7 8">
    <name type="scientific">Dreissena polymorpha</name>
    <name type="common">Zebra mussel</name>
    <name type="synonym">Mytilus polymorpha</name>
    <dbReference type="NCBI Taxonomy" id="45954"/>
    <lineage>
        <taxon>Eukaryota</taxon>
        <taxon>Metazoa</taxon>
        <taxon>Spiralia</taxon>
        <taxon>Lophotrochozoa</taxon>
        <taxon>Mollusca</taxon>
        <taxon>Bivalvia</taxon>
        <taxon>Autobranchia</taxon>
        <taxon>Heteroconchia</taxon>
        <taxon>Euheterodonta</taxon>
        <taxon>Imparidentia</taxon>
        <taxon>Neoheterodontei</taxon>
        <taxon>Myida</taxon>
        <taxon>Dreissenoidea</taxon>
        <taxon>Dreissenidae</taxon>
        <taxon>Dreissena</taxon>
    </lineage>
</organism>
<dbReference type="EMBL" id="JAIWYP010000003">
    <property type="protein sequence ID" value="KAH3848000.1"/>
    <property type="molecule type" value="Genomic_DNA"/>
</dbReference>
<evidence type="ECO:0000256" key="1">
    <source>
        <dbReference type="ARBA" id="ARBA00022659"/>
    </source>
</evidence>
<feature type="domain" description="Sushi" evidence="6">
    <location>
        <begin position="1"/>
        <end position="29"/>
    </location>
</feature>
<dbReference type="InterPro" id="IPR035976">
    <property type="entry name" value="Sushi/SCR/CCP_sf"/>
</dbReference>
<evidence type="ECO:0000256" key="4">
    <source>
        <dbReference type="ARBA" id="ARBA00023180"/>
    </source>
</evidence>
<dbReference type="PANTHER" id="PTHR19325:SF575">
    <property type="entry name" value="LOCOMOTION-RELATED PROTEIN HIKARU GENKI"/>
    <property type="match status" value="1"/>
</dbReference>